<sequence>MDELVYDRNLEPIAEMILGEKCPDKTHIPWGNLEILTSLGYHNIWEYLISDVSRTRIAFVENSCKRDVNNGITYIVDTNPSILMIEGFPGSMCPWDRPINNTGLCSFHKGL</sequence>
<reference evidence="2" key="1">
    <citation type="submission" date="2016-11" db="UniProtKB">
        <authorList>
            <consortium name="WormBaseParasite"/>
        </authorList>
    </citation>
    <scope>IDENTIFICATION</scope>
</reference>
<evidence type="ECO:0000313" key="1">
    <source>
        <dbReference type="Proteomes" id="UP000095282"/>
    </source>
</evidence>
<accession>A0A1I7U5D4</accession>
<organism evidence="1 2">
    <name type="scientific">Caenorhabditis tropicalis</name>
    <dbReference type="NCBI Taxonomy" id="1561998"/>
    <lineage>
        <taxon>Eukaryota</taxon>
        <taxon>Metazoa</taxon>
        <taxon>Ecdysozoa</taxon>
        <taxon>Nematoda</taxon>
        <taxon>Chromadorea</taxon>
        <taxon>Rhabditida</taxon>
        <taxon>Rhabditina</taxon>
        <taxon>Rhabditomorpha</taxon>
        <taxon>Rhabditoidea</taxon>
        <taxon>Rhabditidae</taxon>
        <taxon>Peloderinae</taxon>
        <taxon>Caenorhabditis</taxon>
    </lineage>
</organism>
<evidence type="ECO:0000313" key="2">
    <source>
        <dbReference type="WBParaSite" id="Csp11.Scaffold629.g15022.t1"/>
    </source>
</evidence>
<dbReference type="AlphaFoldDB" id="A0A1I7U5D4"/>
<dbReference type="eggNOG" id="ENOG502TKGS">
    <property type="taxonomic scope" value="Eukaryota"/>
</dbReference>
<name>A0A1I7U5D4_9PELO</name>
<protein>
    <submittedName>
        <fullName evidence="2">Ovule protein</fullName>
    </submittedName>
</protein>
<keyword evidence="1" id="KW-1185">Reference proteome</keyword>
<dbReference type="Proteomes" id="UP000095282">
    <property type="component" value="Unplaced"/>
</dbReference>
<dbReference type="WBParaSite" id="Csp11.Scaffold629.g15022.t1">
    <property type="protein sequence ID" value="Csp11.Scaffold629.g15022.t1"/>
    <property type="gene ID" value="Csp11.Scaffold629.g15022"/>
</dbReference>
<proteinExistence type="predicted"/>